<comment type="caution">
    <text evidence="3">The sequence shown here is derived from an EMBL/GenBank/DDBJ whole genome shotgun (WGS) entry which is preliminary data.</text>
</comment>
<proteinExistence type="predicted"/>
<keyword evidence="4" id="KW-1185">Reference proteome</keyword>
<evidence type="ECO:0000259" key="2">
    <source>
        <dbReference type="Pfam" id="PF11575"/>
    </source>
</evidence>
<gene>
    <name evidence="3" type="ORF">MMF94_16560</name>
</gene>
<organism evidence="3 4">
    <name type="scientific">Pseudonocardia alaniniphila</name>
    <dbReference type="NCBI Taxonomy" id="75291"/>
    <lineage>
        <taxon>Bacteria</taxon>
        <taxon>Bacillati</taxon>
        <taxon>Actinomycetota</taxon>
        <taxon>Actinomycetes</taxon>
        <taxon>Pseudonocardiales</taxon>
        <taxon>Pseudonocardiaceae</taxon>
        <taxon>Pseudonocardia</taxon>
    </lineage>
</organism>
<evidence type="ECO:0000259" key="1">
    <source>
        <dbReference type="Pfam" id="PF06276"/>
    </source>
</evidence>
<name>A0ABS9TFL7_9PSEU</name>
<dbReference type="RefSeq" id="WP_241037626.1">
    <property type="nucleotide sequence ID" value="NZ_BAAAJF010000037.1"/>
</dbReference>
<feature type="domain" description="Aerobactin siderophore biosynthesis IucA/IucC-like C-terminal" evidence="1">
    <location>
        <begin position="131"/>
        <end position="208"/>
    </location>
</feature>
<protein>
    <submittedName>
        <fullName evidence="3">(2Fe-2S)-binding protein</fullName>
    </submittedName>
</protein>
<reference evidence="3 4" key="1">
    <citation type="submission" date="2022-03" db="EMBL/GenBank/DDBJ databases">
        <title>Pseudonocardia alaer sp. nov., a novel actinomycete isolated from reed forest soil.</title>
        <authorList>
            <person name="Wang L."/>
        </authorList>
    </citation>
    <scope>NUCLEOTIDE SEQUENCE [LARGE SCALE GENOMIC DNA]</scope>
    <source>
        <strain evidence="3 4">Y-16303</strain>
    </source>
</reference>
<dbReference type="Proteomes" id="UP001299970">
    <property type="component" value="Unassembled WGS sequence"/>
</dbReference>
<dbReference type="EMBL" id="JAKXMK010000013">
    <property type="protein sequence ID" value="MCH6167297.1"/>
    <property type="molecule type" value="Genomic_DNA"/>
</dbReference>
<evidence type="ECO:0000313" key="3">
    <source>
        <dbReference type="EMBL" id="MCH6167297.1"/>
    </source>
</evidence>
<sequence>MMNARAVLADVSRLGPFFAVTTGSAGVPDAGWRPMLDLRTDPAPLRDRIAHVRGVLGGPDGQDVDDRVAASIAFQGIAALVVSAPFAAAVLHGVLPQLTPRALHWRATESGPWPLWCPEPDAVPVPDVTSAAVALATALLDEHLGPLVTAVRAQVTVAERVLWGNAASAVASAKRLVVAQRPEAVDRAAAVAQRLLAAGRFAGTGDLLPPVDPDRLWSFRRRSCCLYYRVPGGGLCGDCVLQAREQRV</sequence>
<dbReference type="InterPro" id="IPR024726">
    <property type="entry name" value="FhuF_C"/>
</dbReference>
<dbReference type="Pfam" id="PF11575">
    <property type="entry name" value="FhuF_C"/>
    <property type="match status" value="1"/>
</dbReference>
<evidence type="ECO:0000313" key="4">
    <source>
        <dbReference type="Proteomes" id="UP001299970"/>
    </source>
</evidence>
<accession>A0ABS9TFL7</accession>
<feature type="domain" description="Ferric siderophore reductase C-terminal" evidence="2">
    <location>
        <begin position="221"/>
        <end position="241"/>
    </location>
</feature>
<dbReference type="Pfam" id="PF06276">
    <property type="entry name" value="FhuF"/>
    <property type="match status" value="1"/>
</dbReference>
<dbReference type="InterPro" id="IPR022770">
    <property type="entry name" value="IucA/IucC-like_C"/>
</dbReference>